<dbReference type="InterPro" id="IPR002634">
    <property type="entry name" value="BolA"/>
</dbReference>
<evidence type="ECO:0000313" key="3">
    <source>
        <dbReference type="EMBL" id="QRQ80744.1"/>
    </source>
</evidence>
<dbReference type="AlphaFoldDB" id="A0A892ZGP2"/>
<evidence type="ECO:0000313" key="4">
    <source>
        <dbReference type="Proteomes" id="UP000653156"/>
    </source>
</evidence>
<dbReference type="InterPro" id="IPR036065">
    <property type="entry name" value="BolA-like_sf"/>
</dbReference>
<dbReference type="PANTHER" id="PTHR46229:SF2">
    <property type="entry name" value="BOLA-LIKE PROTEIN 1"/>
    <property type="match status" value="1"/>
</dbReference>
<reference evidence="3" key="1">
    <citation type="submission" date="2021-02" db="EMBL/GenBank/DDBJ databases">
        <title>Neisseriaceae sp. 26B isolated from the cloaca of a Common Toad-headed Turtle (Mesoclemmys nasuta).</title>
        <authorList>
            <person name="Spergser J."/>
            <person name="Busse H.-J."/>
        </authorList>
    </citation>
    <scope>NUCLEOTIDE SEQUENCE</scope>
    <source>
        <strain evidence="3">26B</strain>
    </source>
</reference>
<dbReference type="EMBL" id="CP069798">
    <property type="protein sequence ID" value="QRQ80744.1"/>
    <property type="molecule type" value="Genomic_DNA"/>
</dbReference>
<evidence type="ECO:0000256" key="2">
    <source>
        <dbReference type="RuleBase" id="RU003860"/>
    </source>
</evidence>
<comment type="similarity">
    <text evidence="1 2">Belongs to the BolA/IbaG family.</text>
</comment>
<keyword evidence="4" id="KW-1185">Reference proteome</keyword>
<proteinExistence type="inferred from homology"/>
<dbReference type="PANTHER" id="PTHR46229">
    <property type="entry name" value="BOLA TRANSCRIPTION REGULATOR"/>
    <property type="match status" value="1"/>
</dbReference>
<accession>A0A892ZGP2</accession>
<dbReference type="Pfam" id="PF01722">
    <property type="entry name" value="BolA"/>
    <property type="match status" value="1"/>
</dbReference>
<evidence type="ECO:0000256" key="1">
    <source>
        <dbReference type="ARBA" id="ARBA00005578"/>
    </source>
</evidence>
<sequence length="91" mass="10408">MNIEAEIKQRLDSLAPLYFELHNDSHLHTGHAGNTGGGHYRLLVVSEAFSKQSRLARQRLVKDKLHDLFPHRIHALSIKASSPEEYFHHST</sequence>
<gene>
    <name evidence="3" type="ORF">JQU52_08205</name>
</gene>
<dbReference type="KEGG" id="ptes:JQU52_08205"/>
<dbReference type="RefSeq" id="WP_230338030.1">
    <property type="nucleotide sequence ID" value="NZ_CP069798.1"/>
</dbReference>
<name>A0A892ZGP2_9NEIS</name>
<organism evidence="3 4">
    <name type="scientific">Paralysiella testudinis</name>
    <dbReference type="NCBI Taxonomy" id="2809020"/>
    <lineage>
        <taxon>Bacteria</taxon>
        <taxon>Pseudomonadati</taxon>
        <taxon>Pseudomonadota</taxon>
        <taxon>Betaproteobacteria</taxon>
        <taxon>Neisseriales</taxon>
        <taxon>Neisseriaceae</taxon>
        <taxon>Paralysiella</taxon>
    </lineage>
</organism>
<dbReference type="Gene3D" id="3.30.300.90">
    <property type="entry name" value="BolA-like"/>
    <property type="match status" value="1"/>
</dbReference>
<protein>
    <submittedName>
        <fullName evidence="3">BolA family transcriptional regulator</fullName>
    </submittedName>
</protein>
<dbReference type="Proteomes" id="UP000653156">
    <property type="component" value="Chromosome"/>
</dbReference>
<dbReference type="SUPFAM" id="SSF82657">
    <property type="entry name" value="BolA-like"/>
    <property type="match status" value="1"/>
</dbReference>
<dbReference type="InterPro" id="IPR050961">
    <property type="entry name" value="BolA/IbaG_stress_morph_reg"/>
</dbReference>
<dbReference type="PIRSF" id="PIRSF003113">
    <property type="entry name" value="BolA"/>
    <property type="match status" value="1"/>
</dbReference>